<dbReference type="EMBL" id="BMKA01000004">
    <property type="protein sequence ID" value="GGA26751.1"/>
    <property type="molecule type" value="Genomic_DNA"/>
</dbReference>
<dbReference type="Pfam" id="PF00440">
    <property type="entry name" value="TetR_N"/>
    <property type="match status" value="1"/>
</dbReference>
<dbReference type="PROSITE" id="PS50977">
    <property type="entry name" value="HTH_TETR_2"/>
    <property type="match status" value="1"/>
</dbReference>
<dbReference type="SUPFAM" id="SSF48498">
    <property type="entry name" value="Tetracyclin repressor-like, C-terminal domain"/>
    <property type="match status" value="1"/>
</dbReference>
<dbReference type="InterPro" id="IPR039538">
    <property type="entry name" value="BetI_C"/>
</dbReference>
<dbReference type="Gene3D" id="1.10.357.10">
    <property type="entry name" value="Tetracycline Repressor, domain 2"/>
    <property type="match status" value="1"/>
</dbReference>
<feature type="DNA-binding region" description="H-T-H motif" evidence="5">
    <location>
        <begin position="37"/>
        <end position="56"/>
    </location>
</feature>
<dbReference type="AlphaFoldDB" id="A0A916VSH4"/>
<keyword evidence="2" id="KW-0805">Transcription regulation</keyword>
<keyword evidence="8" id="KW-1185">Reference proteome</keyword>
<dbReference type="InterPro" id="IPR036271">
    <property type="entry name" value="Tet_transcr_reg_TetR-rel_C_sf"/>
</dbReference>
<evidence type="ECO:0000256" key="5">
    <source>
        <dbReference type="PROSITE-ProRule" id="PRU00335"/>
    </source>
</evidence>
<dbReference type="RefSeq" id="WP_188677014.1">
    <property type="nucleotide sequence ID" value="NZ_BMKA01000004.1"/>
</dbReference>
<dbReference type="InterPro" id="IPR001647">
    <property type="entry name" value="HTH_TetR"/>
</dbReference>
<evidence type="ECO:0000259" key="6">
    <source>
        <dbReference type="PROSITE" id="PS50977"/>
    </source>
</evidence>
<evidence type="ECO:0000256" key="4">
    <source>
        <dbReference type="ARBA" id="ARBA00023163"/>
    </source>
</evidence>
<organism evidence="7 8">
    <name type="scientific">Neptunicoccus cionae</name>
    <dbReference type="NCBI Taxonomy" id="2035344"/>
    <lineage>
        <taxon>Bacteria</taxon>
        <taxon>Pseudomonadati</taxon>
        <taxon>Pseudomonadota</taxon>
        <taxon>Alphaproteobacteria</taxon>
        <taxon>Rhodobacterales</taxon>
        <taxon>Paracoccaceae</taxon>
        <taxon>Neptunicoccus</taxon>
    </lineage>
</organism>
<dbReference type="PRINTS" id="PR00455">
    <property type="entry name" value="HTHTETR"/>
</dbReference>
<dbReference type="SUPFAM" id="SSF46689">
    <property type="entry name" value="Homeodomain-like"/>
    <property type="match status" value="1"/>
</dbReference>
<keyword evidence="4" id="KW-0804">Transcription</keyword>
<feature type="domain" description="HTH tetR-type" evidence="6">
    <location>
        <begin position="14"/>
        <end position="74"/>
    </location>
</feature>
<evidence type="ECO:0000256" key="3">
    <source>
        <dbReference type="ARBA" id="ARBA00023125"/>
    </source>
</evidence>
<dbReference type="Proteomes" id="UP000628017">
    <property type="component" value="Unassembled WGS sequence"/>
</dbReference>
<dbReference type="PROSITE" id="PS01081">
    <property type="entry name" value="HTH_TETR_1"/>
    <property type="match status" value="1"/>
</dbReference>
<name>A0A916VSH4_9RHOB</name>
<dbReference type="InterPro" id="IPR009057">
    <property type="entry name" value="Homeodomain-like_sf"/>
</dbReference>
<gene>
    <name evidence="7" type="ORF">GCM10011498_29680</name>
</gene>
<dbReference type="PANTHER" id="PTHR30055">
    <property type="entry name" value="HTH-TYPE TRANSCRIPTIONAL REGULATOR RUTR"/>
    <property type="match status" value="1"/>
</dbReference>
<dbReference type="InterPro" id="IPR050109">
    <property type="entry name" value="HTH-type_TetR-like_transc_reg"/>
</dbReference>
<accession>A0A916VSH4</accession>
<reference evidence="7" key="1">
    <citation type="journal article" date="2014" name="Int. J. Syst. Evol. Microbiol.">
        <title>Complete genome sequence of Corynebacterium casei LMG S-19264T (=DSM 44701T), isolated from a smear-ripened cheese.</title>
        <authorList>
            <consortium name="US DOE Joint Genome Institute (JGI-PGF)"/>
            <person name="Walter F."/>
            <person name="Albersmeier A."/>
            <person name="Kalinowski J."/>
            <person name="Ruckert C."/>
        </authorList>
    </citation>
    <scope>NUCLEOTIDE SEQUENCE</scope>
    <source>
        <strain evidence="7">CGMCC 1.15880</strain>
    </source>
</reference>
<dbReference type="PANTHER" id="PTHR30055:SF234">
    <property type="entry name" value="HTH-TYPE TRANSCRIPTIONAL REGULATOR BETI"/>
    <property type="match status" value="1"/>
</dbReference>
<dbReference type="Pfam" id="PF13977">
    <property type="entry name" value="TetR_C_6"/>
    <property type="match status" value="1"/>
</dbReference>
<evidence type="ECO:0000256" key="1">
    <source>
        <dbReference type="ARBA" id="ARBA00022491"/>
    </source>
</evidence>
<keyword evidence="3 5" id="KW-0238">DNA-binding</keyword>
<comment type="caution">
    <text evidence="7">The sequence shown here is derived from an EMBL/GenBank/DDBJ whole genome shotgun (WGS) entry which is preliminary data.</text>
</comment>
<evidence type="ECO:0000313" key="8">
    <source>
        <dbReference type="Proteomes" id="UP000628017"/>
    </source>
</evidence>
<reference evidence="7" key="2">
    <citation type="submission" date="2020-09" db="EMBL/GenBank/DDBJ databases">
        <authorList>
            <person name="Sun Q."/>
            <person name="Zhou Y."/>
        </authorList>
    </citation>
    <scope>NUCLEOTIDE SEQUENCE</scope>
    <source>
        <strain evidence="7">CGMCC 1.15880</strain>
    </source>
</reference>
<dbReference type="GO" id="GO:0000976">
    <property type="term" value="F:transcription cis-regulatory region binding"/>
    <property type="evidence" value="ECO:0007669"/>
    <property type="project" value="TreeGrafter"/>
</dbReference>
<dbReference type="InterPro" id="IPR023772">
    <property type="entry name" value="DNA-bd_HTH_TetR-type_CS"/>
</dbReference>
<proteinExistence type="predicted"/>
<keyword evidence="1" id="KW-0678">Repressor</keyword>
<evidence type="ECO:0000256" key="2">
    <source>
        <dbReference type="ARBA" id="ARBA00023015"/>
    </source>
</evidence>
<protein>
    <submittedName>
        <fullName evidence="7">TetR family transcriptional regulator</fullName>
    </submittedName>
</protein>
<dbReference type="GO" id="GO:0003700">
    <property type="term" value="F:DNA-binding transcription factor activity"/>
    <property type="evidence" value="ECO:0007669"/>
    <property type="project" value="TreeGrafter"/>
</dbReference>
<evidence type="ECO:0000313" key="7">
    <source>
        <dbReference type="EMBL" id="GGA26751.1"/>
    </source>
</evidence>
<sequence>MSESRPKFRRESAAQRKEALIHAALDLISEQGIGGATVRAIAQRADVTQGLIRHYFSSKEELIAAAYEFHMDQMTELTATPVATPEVSASHRLGTFVAAGLTSPVMDTRSVTLWASFISSLRNDDDMRAMHQRTYYNFRNRLEALIADALSEAGTPATKDDLRRMAIAANAVIDGLWMEGGALPEAFETGELARIGLRSVGAIIGLNLTPIMPTQTNQDLLTTQEG</sequence>